<evidence type="ECO:0000256" key="7">
    <source>
        <dbReference type="ARBA" id="ARBA00022989"/>
    </source>
</evidence>
<dbReference type="CDD" id="cd18579">
    <property type="entry name" value="ABC_6TM_ABCC_D1"/>
    <property type="match status" value="1"/>
</dbReference>
<feature type="domain" description="ABC transmembrane type-1" evidence="12">
    <location>
        <begin position="913"/>
        <end position="1192"/>
    </location>
</feature>
<dbReference type="CDD" id="cd03250">
    <property type="entry name" value="ABCC_MRP_domain1"/>
    <property type="match status" value="1"/>
</dbReference>
<dbReference type="SMART" id="SM00382">
    <property type="entry name" value="AAA"/>
    <property type="match status" value="2"/>
</dbReference>
<feature type="transmembrane region" description="Helical" evidence="10">
    <location>
        <begin position="1163"/>
        <end position="1184"/>
    </location>
</feature>
<feature type="transmembrane region" description="Helical" evidence="10">
    <location>
        <begin position="144"/>
        <end position="161"/>
    </location>
</feature>
<keyword evidence="14" id="KW-1185">Reference proteome</keyword>
<dbReference type="InterPro" id="IPR044746">
    <property type="entry name" value="ABCC_6TM_D1"/>
</dbReference>
<evidence type="ECO:0000313" key="13">
    <source>
        <dbReference type="EMBL" id="KAJ6249853.1"/>
    </source>
</evidence>
<protein>
    <submittedName>
        <fullName evidence="13">Multidrug-resistance like protein</fullName>
    </submittedName>
</protein>
<feature type="compositionally biased region" description="Low complexity" evidence="9">
    <location>
        <begin position="494"/>
        <end position="507"/>
    </location>
</feature>
<dbReference type="Gene3D" id="3.40.50.300">
    <property type="entry name" value="P-loop containing nucleotide triphosphate hydrolases"/>
    <property type="match status" value="2"/>
</dbReference>
<feature type="transmembrane region" description="Helical" evidence="10">
    <location>
        <begin position="1029"/>
        <end position="1062"/>
    </location>
</feature>
<reference evidence="13" key="1">
    <citation type="submission" date="2022-08" db="EMBL/GenBank/DDBJ databases">
        <title>Novel sulfate-reducing endosymbionts in the free-living metamonad Anaeramoeba.</title>
        <authorList>
            <person name="Jerlstrom-Hultqvist J."/>
            <person name="Cepicka I."/>
            <person name="Gallot-Lavallee L."/>
            <person name="Salas-Leiva D."/>
            <person name="Curtis B.A."/>
            <person name="Zahonova K."/>
            <person name="Pipaliya S."/>
            <person name="Dacks J."/>
            <person name="Roger A.J."/>
        </authorList>
    </citation>
    <scope>NUCLEOTIDE SEQUENCE</scope>
    <source>
        <strain evidence="13">Schooner1</strain>
    </source>
</reference>
<dbReference type="SUPFAM" id="SSF52540">
    <property type="entry name" value="P-loop containing nucleoside triphosphate hydrolases"/>
    <property type="match status" value="2"/>
</dbReference>
<evidence type="ECO:0000256" key="1">
    <source>
        <dbReference type="ARBA" id="ARBA00004141"/>
    </source>
</evidence>
<evidence type="ECO:0000256" key="6">
    <source>
        <dbReference type="ARBA" id="ARBA00022840"/>
    </source>
</evidence>
<evidence type="ECO:0000256" key="3">
    <source>
        <dbReference type="ARBA" id="ARBA00022448"/>
    </source>
</evidence>
<keyword evidence="8 10" id="KW-0472">Membrane</keyword>
<organism evidence="13 14">
    <name type="scientific">Anaeramoeba flamelloides</name>
    <dbReference type="NCBI Taxonomy" id="1746091"/>
    <lineage>
        <taxon>Eukaryota</taxon>
        <taxon>Metamonada</taxon>
        <taxon>Anaeramoebidae</taxon>
        <taxon>Anaeramoeba</taxon>
    </lineage>
</organism>
<feature type="transmembrane region" description="Helical" evidence="10">
    <location>
        <begin position="405"/>
        <end position="426"/>
    </location>
</feature>
<proteinExistence type="inferred from homology"/>
<dbReference type="InterPro" id="IPR050173">
    <property type="entry name" value="ABC_transporter_C-like"/>
</dbReference>
<keyword evidence="7 10" id="KW-1133">Transmembrane helix</keyword>
<feature type="transmembrane region" description="Helical" evidence="10">
    <location>
        <begin position="270"/>
        <end position="301"/>
    </location>
</feature>
<dbReference type="InterPro" id="IPR036640">
    <property type="entry name" value="ABC1_TM_sf"/>
</dbReference>
<feature type="compositionally biased region" description="Basic and acidic residues" evidence="9">
    <location>
        <begin position="218"/>
        <end position="230"/>
    </location>
</feature>
<dbReference type="Pfam" id="PF00005">
    <property type="entry name" value="ABC_tran"/>
    <property type="match status" value="2"/>
</dbReference>
<dbReference type="Gene3D" id="1.20.1560.10">
    <property type="entry name" value="ABC transporter type 1, transmembrane domain"/>
    <property type="match status" value="2"/>
</dbReference>
<feature type="transmembrane region" description="Helical" evidence="10">
    <location>
        <begin position="1134"/>
        <end position="1157"/>
    </location>
</feature>
<keyword evidence="5" id="KW-0547">Nucleotide-binding</keyword>
<evidence type="ECO:0000256" key="2">
    <source>
        <dbReference type="ARBA" id="ARBA00009726"/>
    </source>
</evidence>
<feature type="region of interest" description="Disordered" evidence="9">
    <location>
        <begin position="446"/>
        <end position="470"/>
    </location>
</feature>
<accession>A0ABQ8YZ65</accession>
<dbReference type="InterPro" id="IPR003593">
    <property type="entry name" value="AAA+_ATPase"/>
</dbReference>
<comment type="subcellular location">
    <subcellularLocation>
        <location evidence="1">Membrane</location>
        <topology evidence="1">Multi-pass membrane protein</topology>
    </subcellularLocation>
</comment>
<dbReference type="PANTHER" id="PTHR24223:SF456">
    <property type="entry name" value="MULTIDRUG RESISTANCE-ASSOCIATED PROTEIN LETHAL(2)03659"/>
    <property type="match status" value="1"/>
</dbReference>
<gene>
    <name evidence="13" type="ORF">M0813_16533</name>
</gene>
<dbReference type="InterPro" id="IPR011527">
    <property type="entry name" value="ABC1_TM_dom"/>
</dbReference>
<evidence type="ECO:0000256" key="10">
    <source>
        <dbReference type="SAM" id="Phobius"/>
    </source>
</evidence>
<evidence type="ECO:0000256" key="5">
    <source>
        <dbReference type="ARBA" id="ARBA00022741"/>
    </source>
</evidence>
<keyword evidence="3" id="KW-0813">Transport</keyword>
<feature type="transmembrane region" description="Helical" evidence="10">
    <location>
        <begin position="906"/>
        <end position="928"/>
    </location>
</feature>
<evidence type="ECO:0000259" key="12">
    <source>
        <dbReference type="PROSITE" id="PS50929"/>
    </source>
</evidence>
<feature type="compositionally biased region" description="Basic and acidic residues" evidence="9">
    <location>
        <begin position="536"/>
        <end position="550"/>
    </location>
</feature>
<evidence type="ECO:0000313" key="14">
    <source>
        <dbReference type="Proteomes" id="UP001150062"/>
    </source>
</evidence>
<dbReference type="InterPro" id="IPR017871">
    <property type="entry name" value="ABC_transporter-like_CS"/>
</dbReference>
<feature type="transmembrane region" description="Helical" evidence="10">
    <location>
        <begin position="948"/>
        <end position="977"/>
    </location>
</feature>
<feature type="domain" description="ABC transporter" evidence="11">
    <location>
        <begin position="1229"/>
        <end position="1465"/>
    </location>
</feature>
<comment type="caution">
    <text evidence="13">The sequence shown here is derived from an EMBL/GenBank/DDBJ whole genome shotgun (WGS) entry which is preliminary data.</text>
</comment>
<dbReference type="PROSITE" id="PS00211">
    <property type="entry name" value="ABC_TRANSPORTER_1"/>
    <property type="match status" value="2"/>
</dbReference>
<dbReference type="PROSITE" id="PS50929">
    <property type="entry name" value="ABC_TM1F"/>
    <property type="match status" value="2"/>
</dbReference>
<name>A0ABQ8YZ65_9EUKA</name>
<sequence>MDLAINHYFPNLTEMDLTKFQTHNFEIRNREQKSNFLSRIFFWWVNSIMSIGHKKILEHEDLFELRSTDKTKRVSKIFRKNYYSCKENGKSNPFWNTVKASFGKEYMIAGVPKLLSTIFAIVSPIVLLYFLEDFETMEVRSTKILIYVFLFLFVGIAKTLSENSHYHRVVQAGLNVRSSVIDLIFRKSLIINLQASKEELKADQGKGKSGEGEGEGEGESKASQEKEKEKKKLLQTKSKQNLGQIVNLMAGDAFLIFTGALYLHSLWSGVVVAVVVLIMLIKLLGWAGLIGYCALVILLPLNSKILNLLLKFFAQTMMKIDARIKVVNELINAIKLVKLYAWEKFFVKKIEQVRKDEIATLKKQHYVRVGFNVFWNALTLVTSIITFVSYVALGNKLTTVKVFTAVAYLNTLKVPLIMMPFALACATQAKVSLGRVSNFLDTPELSKEDQSLQSGRQKEKDLDNGENQKDEPIKIKISHGCYDWNLNKVKTVPNSNQNLNANDNNSDSDSDRDHENVENVENVENGFTKDNKKKRNQDQNKSQEREKKPSDSIPNEETQSQNYILNDINCNILPNCLTVIIGPVGSGKSSLLSAILGEMPKIGGKIKVNGSVAYCPQESWIINATVRENILIFNEMNKSRYQKVIKSCALEEDLVILPARDLTEIGEKGVNISGGQKARISLARAVYSDNDILLLDDPLSAVDSHVGKHLFEQCIRGDILKNKTIILVTHQLQYLPFADDIIVMNKGQIIERGTLKDFTFRNFDYMSIIGNKDKSVGGATKKNKKLGVVDDRNVNKNRRKGKGKGERKKAKGKTKSTKDTRPILIPDESDSGRSSIGKSENLGEHEEWASLNSKCEFIDNEIKLIEKNEMKDNKATTQDQSKLVQKEERNVGSVAWKYYNYYIKNAGGYIMFFFIVLSLCISTFGEVATQYWLAIWIDDGIFPNKSTLFYILIFAMLGVVRLLFSFINGVLMALSALKASKNLHSMLINRIIRAPTKFFNTTPTGRILNRFNKDVFDCDVMIFPHLYGILNTVITLVLVIIAICTIIPWFLLPCLVLSILYYKLLQYYRSTSREIKRLDNVSRSPIINNFSTTLNGLAVIRSLRKQKIFQRIQENLIDTNTRALYSEYASNCWIAVRVETIGAFLIFASAFLVWVVGSDSIDPAYAGLVVSYSMMVTNLFNWIIRNFTELEKAMNSIERLEEYSRIENEKPLELPQNKPGDDWPGSGSIEFKNIKMRYREGLEPALRGITAKIKPNEKIGIVGRTGSGKSSLVLCLFRIVELFQGKIKIDGVDISKIGLHDVRKKISIIPQDPLIFSGTVRDNLDPFGEFTKTDEEMWKVLEQVYLKEKIQSLPNKLDQELNQEGQNFSVGEKQLFCLARALVRKSKIFILDEATASVDTETDNKIQKTIRKQFKNCTMITIAHRLNTIMDSDRIMCLSNGKLAEFDTPGNLLKKKDGIFTHLIEKTGKKNALKLKEKIIK</sequence>
<feature type="region of interest" description="Disordered" evidence="9">
    <location>
        <begin position="202"/>
        <end position="230"/>
    </location>
</feature>
<dbReference type="EMBL" id="JAOAOG010000090">
    <property type="protein sequence ID" value="KAJ6249853.1"/>
    <property type="molecule type" value="Genomic_DNA"/>
</dbReference>
<dbReference type="InterPro" id="IPR003439">
    <property type="entry name" value="ABC_transporter-like_ATP-bd"/>
</dbReference>
<feature type="compositionally biased region" description="Basic and acidic residues" evidence="9">
    <location>
        <begin position="202"/>
        <end position="211"/>
    </location>
</feature>
<feature type="region of interest" description="Disordered" evidence="9">
    <location>
        <begin position="493"/>
        <end position="556"/>
    </location>
</feature>
<evidence type="ECO:0000259" key="11">
    <source>
        <dbReference type="PROSITE" id="PS50893"/>
    </source>
</evidence>
<evidence type="ECO:0000256" key="8">
    <source>
        <dbReference type="ARBA" id="ARBA00023136"/>
    </source>
</evidence>
<evidence type="ECO:0000256" key="9">
    <source>
        <dbReference type="SAM" id="MobiDB-lite"/>
    </source>
</evidence>
<dbReference type="CDD" id="cd03244">
    <property type="entry name" value="ABCC_MRP_domain2"/>
    <property type="match status" value="1"/>
</dbReference>
<feature type="domain" description="ABC transmembrane type-1" evidence="12">
    <location>
        <begin position="114"/>
        <end position="424"/>
    </location>
</feature>
<feature type="compositionally biased region" description="Basic residues" evidence="9">
    <location>
        <begin position="795"/>
        <end position="815"/>
    </location>
</feature>
<feature type="transmembrane region" description="Helical" evidence="10">
    <location>
        <begin position="114"/>
        <end position="132"/>
    </location>
</feature>
<keyword evidence="4 10" id="KW-0812">Transmembrane</keyword>
<feature type="domain" description="ABC transporter" evidence="11">
    <location>
        <begin position="534"/>
        <end position="771"/>
    </location>
</feature>
<comment type="similarity">
    <text evidence="2">Belongs to the ABC transporter superfamily. ABCC family. Conjugate transporter (TC 3.A.1.208) subfamily.</text>
</comment>
<dbReference type="PROSITE" id="PS50893">
    <property type="entry name" value="ABC_TRANSPORTER_2"/>
    <property type="match status" value="2"/>
</dbReference>
<evidence type="ECO:0000256" key="4">
    <source>
        <dbReference type="ARBA" id="ARBA00022692"/>
    </source>
</evidence>
<dbReference type="SUPFAM" id="SSF90123">
    <property type="entry name" value="ABC transporter transmembrane region"/>
    <property type="match status" value="2"/>
</dbReference>
<feature type="transmembrane region" description="Helical" evidence="10">
    <location>
        <begin position="373"/>
        <end position="393"/>
    </location>
</feature>
<dbReference type="Pfam" id="PF00664">
    <property type="entry name" value="ABC_membrane"/>
    <property type="match status" value="2"/>
</dbReference>
<keyword evidence="6" id="KW-0067">ATP-binding</keyword>
<dbReference type="PANTHER" id="PTHR24223">
    <property type="entry name" value="ATP-BINDING CASSETTE SUB-FAMILY C"/>
    <property type="match status" value="1"/>
</dbReference>
<feature type="region of interest" description="Disordered" evidence="9">
    <location>
        <begin position="786"/>
        <end position="841"/>
    </location>
</feature>
<dbReference type="InterPro" id="IPR027417">
    <property type="entry name" value="P-loop_NTPase"/>
</dbReference>
<dbReference type="Proteomes" id="UP001150062">
    <property type="component" value="Unassembled WGS sequence"/>
</dbReference>